<evidence type="ECO:0000313" key="1">
    <source>
        <dbReference type="EMBL" id="EDO29168.1"/>
    </source>
</evidence>
<dbReference type="GO" id="GO:0035658">
    <property type="term" value="C:Mon1-Ccz1 complex"/>
    <property type="evidence" value="ECO:0007669"/>
    <property type="project" value="InterPro"/>
</dbReference>
<gene>
    <name evidence="1" type="ORF">NEMVEDRAFT_v1g222174</name>
</gene>
<sequence>MAAMKTTPGLVNFFIFNSTYGPREGETISIPFSEKIAKDGKNTIEYHYDDVLDNVLDAVLKQSYKMFKLFNGPFNYLSETYGREALKKRSEYFFLSYLQTLNFSSFDLLDIFAGIQFLPLDKNTFLKIQSFVNLIEHTFSQIKYTAFLYSDKLVW</sequence>
<dbReference type="InterPro" id="IPR013176">
    <property type="entry name" value="Ccz1"/>
</dbReference>
<dbReference type="InParanoid" id="A7T4E2"/>
<organism evidence="1 2">
    <name type="scientific">Nematostella vectensis</name>
    <name type="common">Starlet sea anemone</name>
    <dbReference type="NCBI Taxonomy" id="45351"/>
    <lineage>
        <taxon>Eukaryota</taxon>
        <taxon>Metazoa</taxon>
        <taxon>Cnidaria</taxon>
        <taxon>Anthozoa</taxon>
        <taxon>Hexacorallia</taxon>
        <taxon>Actiniaria</taxon>
        <taxon>Edwardsiidae</taxon>
        <taxon>Nematostella</taxon>
    </lineage>
</organism>
<dbReference type="GO" id="GO:0016192">
    <property type="term" value="P:vesicle-mediated transport"/>
    <property type="evidence" value="ECO:0007669"/>
    <property type="project" value="InterPro"/>
</dbReference>
<dbReference type="AlphaFoldDB" id="A7T4E2"/>
<evidence type="ECO:0000313" key="2">
    <source>
        <dbReference type="Proteomes" id="UP000001593"/>
    </source>
</evidence>
<dbReference type="eggNOG" id="KOG2622">
    <property type="taxonomic scope" value="Eukaryota"/>
</dbReference>
<name>A7T4E2_NEMVE</name>
<dbReference type="PANTHER" id="PTHR13056">
    <property type="entry name" value="VACUOLAR FUSION PROTEIN CCZ1 HOMOLOG-RELATED"/>
    <property type="match status" value="1"/>
</dbReference>
<dbReference type="OMA" id="CKMFIST"/>
<proteinExistence type="predicted"/>
<dbReference type="Proteomes" id="UP000001593">
    <property type="component" value="Unassembled WGS sequence"/>
</dbReference>
<dbReference type="HOGENOM" id="CLU_1697611_0_0_1"/>
<reference evidence="1 2" key="1">
    <citation type="journal article" date="2007" name="Science">
        <title>Sea anemone genome reveals ancestral eumetazoan gene repertoire and genomic organization.</title>
        <authorList>
            <person name="Putnam N.H."/>
            <person name="Srivastava M."/>
            <person name="Hellsten U."/>
            <person name="Dirks B."/>
            <person name="Chapman J."/>
            <person name="Salamov A."/>
            <person name="Terry A."/>
            <person name="Shapiro H."/>
            <person name="Lindquist E."/>
            <person name="Kapitonov V.V."/>
            <person name="Jurka J."/>
            <person name="Genikhovich G."/>
            <person name="Grigoriev I.V."/>
            <person name="Lucas S.M."/>
            <person name="Steele R.E."/>
            <person name="Finnerty J.R."/>
            <person name="Technau U."/>
            <person name="Martindale M.Q."/>
            <person name="Rokhsar D.S."/>
        </authorList>
    </citation>
    <scope>NUCLEOTIDE SEQUENCE [LARGE SCALE GENOMIC DNA]</scope>
    <source>
        <strain evidence="2">CH2 X CH6</strain>
    </source>
</reference>
<protein>
    <submittedName>
        <fullName evidence="1">Uncharacterized protein</fullName>
    </submittedName>
</protein>
<accession>A7T4E2</accession>
<dbReference type="PANTHER" id="PTHR13056:SF0">
    <property type="entry name" value="VACUOLAR FUSION PROTEIN CCZ1 HOMOLOG-RELATED"/>
    <property type="match status" value="1"/>
</dbReference>
<dbReference type="PhylomeDB" id="A7T4E2"/>
<keyword evidence="2" id="KW-1185">Reference proteome</keyword>
<dbReference type="EMBL" id="DS470852">
    <property type="protein sequence ID" value="EDO29168.1"/>
    <property type="molecule type" value="Genomic_DNA"/>
</dbReference>
<dbReference type="STRING" id="45351.A7T4E2"/>